<dbReference type="EMBL" id="MU970055">
    <property type="protein sequence ID" value="KAK9324017.1"/>
    <property type="molecule type" value="Genomic_DNA"/>
</dbReference>
<dbReference type="Proteomes" id="UP001489719">
    <property type="component" value="Unassembled WGS sequence"/>
</dbReference>
<name>A0ACC3TS98_9ASCO</name>
<gene>
    <name evidence="1" type="ORF">V1517DRAFT_337367</name>
</gene>
<organism evidence="1 2">
    <name type="scientific">Lipomyces orientalis</name>
    <dbReference type="NCBI Taxonomy" id="1233043"/>
    <lineage>
        <taxon>Eukaryota</taxon>
        <taxon>Fungi</taxon>
        <taxon>Dikarya</taxon>
        <taxon>Ascomycota</taxon>
        <taxon>Saccharomycotina</taxon>
        <taxon>Lipomycetes</taxon>
        <taxon>Lipomycetales</taxon>
        <taxon>Lipomycetaceae</taxon>
        <taxon>Lipomyces</taxon>
    </lineage>
</organism>
<sequence>MSNEGVLPTVERNAASTSSTLEREKTIRTASVPGAGILQPVANRVAGLPDHARNELIAMISEFVGTFLFLFFAFGTAQAANSDPYLTTAGSNPSQLVMISLGFGFSLAANVWTFFRVSGGLFNPAVSLALALVGAITPIRAALLSVSQILAGICAAAVVNALTPGEILFANALGSDVSTTRGLFIEMFLTAQLCVTILMLAAEKHRARPFAPLGIGFALFIAHLVGVYFTGAGVNPARSFGPCVAIPSFPNYHWIYWLGPILGAVLAAGLYKLLKILQYETANPGQDDDGFGVLVTYVEDEKLGTKVRGGHLEP</sequence>
<evidence type="ECO:0000313" key="1">
    <source>
        <dbReference type="EMBL" id="KAK9324017.1"/>
    </source>
</evidence>
<proteinExistence type="predicted"/>
<evidence type="ECO:0000313" key="2">
    <source>
        <dbReference type="Proteomes" id="UP001489719"/>
    </source>
</evidence>
<accession>A0ACC3TS98</accession>
<protein>
    <submittedName>
        <fullName evidence="1">Aquaporin-like protein</fullName>
    </submittedName>
</protein>
<keyword evidence="2" id="KW-1185">Reference proteome</keyword>
<reference evidence="2" key="1">
    <citation type="journal article" date="2024" name="Front. Bioeng. Biotechnol.">
        <title>Genome-scale model development and genomic sequencing of the oleaginous clade Lipomyces.</title>
        <authorList>
            <person name="Czajka J.J."/>
            <person name="Han Y."/>
            <person name="Kim J."/>
            <person name="Mondo S.J."/>
            <person name="Hofstad B.A."/>
            <person name="Robles A."/>
            <person name="Haridas S."/>
            <person name="Riley R."/>
            <person name="LaButti K."/>
            <person name="Pangilinan J."/>
            <person name="Andreopoulos W."/>
            <person name="Lipzen A."/>
            <person name="Yan J."/>
            <person name="Wang M."/>
            <person name="Ng V."/>
            <person name="Grigoriev I.V."/>
            <person name="Spatafora J.W."/>
            <person name="Magnuson J.K."/>
            <person name="Baker S.E."/>
            <person name="Pomraning K.R."/>
        </authorList>
    </citation>
    <scope>NUCLEOTIDE SEQUENCE [LARGE SCALE GENOMIC DNA]</scope>
    <source>
        <strain evidence="2">CBS 10300</strain>
    </source>
</reference>
<comment type="caution">
    <text evidence="1">The sequence shown here is derived from an EMBL/GenBank/DDBJ whole genome shotgun (WGS) entry which is preliminary data.</text>
</comment>